<dbReference type="Proteomes" id="UP001597419">
    <property type="component" value="Unassembled WGS sequence"/>
</dbReference>
<comment type="caution">
    <text evidence="1">The sequence shown here is derived from an EMBL/GenBank/DDBJ whole genome shotgun (WGS) entry which is preliminary data.</text>
</comment>
<dbReference type="Pfam" id="PF10824">
    <property type="entry name" value="T7SS_ESX_EspC"/>
    <property type="match status" value="1"/>
</dbReference>
<evidence type="ECO:0000313" key="1">
    <source>
        <dbReference type="EMBL" id="MFD2462326.1"/>
    </source>
</evidence>
<sequence length="106" mass="11290">MPDGGFKVLGEELGTHESKVRGFADRMKAAVDAAQQVTMDNSAYGVICQPFALLLDPFEEMGVRALQQASDSINGTADKVKDAADAYRKQDEASVDAIKKAGPKDA</sequence>
<organism evidence="1 2">
    <name type="scientific">Amycolatopsis samaneae</name>
    <dbReference type="NCBI Taxonomy" id="664691"/>
    <lineage>
        <taxon>Bacteria</taxon>
        <taxon>Bacillati</taxon>
        <taxon>Actinomycetota</taxon>
        <taxon>Actinomycetes</taxon>
        <taxon>Pseudonocardiales</taxon>
        <taxon>Pseudonocardiaceae</taxon>
        <taxon>Amycolatopsis</taxon>
    </lineage>
</organism>
<name>A0ABW5GN64_9PSEU</name>
<keyword evidence="2" id="KW-1185">Reference proteome</keyword>
<dbReference type="EMBL" id="JBHUKU010000015">
    <property type="protein sequence ID" value="MFD2462326.1"/>
    <property type="molecule type" value="Genomic_DNA"/>
</dbReference>
<proteinExistence type="predicted"/>
<accession>A0ABW5GN64</accession>
<dbReference type="RefSeq" id="WP_345401046.1">
    <property type="nucleotide sequence ID" value="NZ_BAABHG010000012.1"/>
</dbReference>
<protein>
    <submittedName>
        <fullName evidence="1">Type VII secretion target</fullName>
    </submittedName>
</protein>
<reference evidence="2" key="1">
    <citation type="journal article" date="2019" name="Int. J. Syst. Evol. Microbiol.">
        <title>The Global Catalogue of Microorganisms (GCM) 10K type strain sequencing project: providing services to taxonomists for standard genome sequencing and annotation.</title>
        <authorList>
            <consortium name="The Broad Institute Genomics Platform"/>
            <consortium name="The Broad Institute Genome Sequencing Center for Infectious Disease"/>
            <person name="Wu L."/>
            <person name="Ma J."/>
        </authorList>
    </citation>
    <scope>NUCLEOTIDE SEQUENCE [LARGE SCALE GENOMIC DNA]</scope>
    <source>
        <strain evidence="2">CGMCC 4.7643</strain>
    </source>
</reference>
<gene>
    <name evidence="1" type="ORF">ACFSYJ_27220</name>
</gene>
<dbReference type="InterPro" id="IPR022536">
    <property type="entry name" value="EspC"/>
</dbReference>
<evidence type="ECO:0000313" key="2">
    <source>
        <dbReference type="Proteomes" id="UP001597419"/>
    </source>
</evidence>